<name>A0A8S1W8N5_PAROT</name>
<feature type="chain" id="PRO_5035919630" description="Egg coat matrix protein" evidence="1">
    <location>
        <begin position="17"/>
        <end position="381"/>
    </location>
</feature>
<comment type="caution">
    <text evidence="2">The sequence shown here is derived from an EMBL/GenBank/DDBJ whole genome shotgun (WGS) entry which is preliminary data.</text>
</comment>
<feature type="signal peptide" evidence="1">
    <location>
        <begin position="1"/>
        <end position="16"/>
    </location>
</feature>
<dbReference type="Proteomes" id="UP000683925">
    <property type="component" value="Unassembled WGS sequence"/>
</dbReference>
<evidence type="ECO:0000313" key="3">
    <source>
        <dbReference type="Proteomes" id="UP000683925"/>
    </source>
</evidence>
<keyword evidence="1" id="KW-0732">Signal</keyword>
<keyword evidence="3" id="KW-1185">Reference proteome</keyword>
<protein>
    <recommendedName>
        <fullName evidence="4">Egg coat matrix protein</fullName>
    </recommendedName>
</protein>
<evidence type="ECO:0000313" key="2">
    <source>
        <dbReference type="EMBL" id="CAD8185193.1"/>
    </source>
</evidence>
<sequence>MKTIIIVVFLIAFCLGQRLDINSDSCRKYLQKFGAADVPDGYGATKLSSSGDVKFVTGSNDVQVNLRYSDFDLFYDTTYFGLVQEDGKPASDTCLDLKLWKFTSNSYSDPIQVTDIPIIASNNFTKRWRYYTFIIPGKELGTRLVQTSNSNQFIYKGFYAIAYYVTGTDDVQYTFFFEFSVIVDRATGTSVDTVFKPLTQTATIDCLPNQICQIKTDSIIKWCTDLACDEYATPDLHFYDNFVLQQVVTTAGMNFYLTQTEVWYTGDGILKKAKIIVVDNSVKGQVIIQLRAEIVWSSVKFKVSSTLSTTQAGARRLWTDQTFYDDVIGYTEEIECIKAEGAKECPDCEQQCDAQGYANYDCSACLSSIIIAFIFVLLIVA</sequence>
<dbReference type="AlphaFoldDB" id="A0A8S1W8N5"/>
<organism evidence="2 3">
    <name type="scientific">Paramecium octaurelia</name>
    <dbReference type="NCBI Taxonomy" id="43137"/>
    <lineage>
        <taxon>Eukaryota</taxon>
        <taxon>Sar</taxon>
        <taxon>Alveolata</taxon>
        <taxon>Ciliophora</taxon>
        <taxon>Intramacronucleata</taxon>
        <taxon>Oligohymenophorea</taxon>
        <taxon>Peniculida</taxon>
        <taxon>Parameciidae</taxon>
        <taxon>Paramecium</taxon>
    </lineage>
</organism>
<evidence type="ECO:0000256" key="1">
    <source>
        <dbReference type="SAM" id="SignalP"/>
    </source>
</evidence>
<accession>A0A8S1W8N5</accession>
<proteinExistence type="predicted"/>
<evidence type="ECO:0008006" key="4">
    <source>
        <dbReference type="Google" id="ProtNLM"/>
    </source>
</evidence>
<gene>
    <name evidence="2" type="ORF">POCTA_138.1.T0850030</name>
</gene>
<reference evidence="2" key="1">
    <citation type="submission" date="2021-01" db="EMBL/GenBank/DDBJ databases">
        <authorList>
            <consortium name="Genoscope - CEA"/>
            <person name="William W."/>
        </authorList>
    </citation>
    <scope>NUCLEOTIDE SEQUENCE</scope>
</reference>
<dbReference type="EMBL" id="CAJJDP010000084">
    <property type="protein sequence ID" value="CAD8185193.1"/>
    <property type="molecule type" value="Genomic_DNA"/>
</dbReference>